<organism evidence="1 2">
    <name type="scientific">Ephemerocybe angulata</name>
    <dbReference type="NCBI Taxonomy" id="980116"/>
    <lineage>
        <taxon>Eukaryota</taxon>
        <taxon>Fungi</taxon>
        <taxon>Dikarya</taxon>
        <taxon>Basidiomycota</taxon>
        <taxon>Agaricomycotina</taxon>
        <taxon>Agaricomycetes</taxon>
        <taxon>Agaricomycetidae</taxon>
        <taxon>Agaricales</taxon>
        <taxon>Agaricineae</taxon>
        <taxon>Psathyrellaceae</taxon>
        <taxon>Ephemerocybe</taxon>
    </lineage>
</organism>
<comment type="caution">
    <text evidence="1">The sequence shown here is derived from an EMBL/GenBank/DDBJ whole genome shotgun (WGS) entry which is preliminary data.</text>
</comment>
<protein>
    <submittedName>
        <fullName evidence="1">Uncharacterized protein</fullName>
    </submittedName>
</protein>
<gene>
    <name evidence="1" type="ORF">DFP72DRAFT_852649</name>
</gene>
<dbReference type="Proteomes" id="UP000521943">
    <property type="component" value="Unassembled WGS sequence"/>
</dbReference>
<dbReference type="AlphaFoldDB" id="A0A8H6M2I1"/>
<accession>A0A8H6M2I1</accession>
<reference evidence="1 2" key="1">
    <citation type="submission" date="2020-07" db="EMBL/GenBank/DDBJ databases">
        <title>Comparative genomics of pyrophilous fungi reveals a link between fire events and developmental genes.</title>
        <authorList>
            <consortium name="DOE Joint Genome Institute"/>
            <person name="Steindorff A.S."/>
            <person name="Carver A."/>
            <person name="Calhoun S."/>
            <person name="Stillman K."/>
            <person name="Liu H."/>
            <person name="Lipzen A."/>
            <person name="Pangilinan J."/>
            <person name="Labutti K."/>
            <person name="Bruns T.D."/>
            <person name="Grigoriev I.V."/>
        </authorList>
    </citation>
    <scope>NUCLEOTIDE SEQUENCE [LARGE SCALE GENOMIC DNA]</scope>
    <source>
        <strain evidence="1 2">CBS 144469</strain>
    </source>
</reference>
<keyword evidence="2" id="KW-1185">Reference proteome</keyword>
<evidence type="ECO:0000313" key="2">
    <source>
        <dbReference type="Proteomes" id="UP000521943"/>
    </source>
</evidence>
<evidence type="ECO:0000313" key="1">
    <source>
        <dbReference type="EMBL" id="KAF6749207.1"/>
    </source>
</evidence>
<dbReference type="EMBL" id="JACGCI010000064">
    <property type="protein sequence ID" value="KAF6749207.1"/>
    <property type="molecule type" value="Genomic_DNA"/>
</dbReference>
<name>A0A8H6M2I1_9AGAR</name>
<sequence>MTPIHILLDVRTAVQLMQGWAMRMGRMVGPSHAFGVRSPSPRTFVGLLREAGPVGVSGSWGMMGDRIERWRKLEGEGHKACIDRLQYLVHSVSFKFCDSL</sequence>
<proteinExistence type="predicted"/>